<feature type="transmembrane region" description="Helical" evidence="1">
    <location>
        <begin position="83"/>
        <end position="103"/>
    </location>
</feature>
<evidence type="ECO:0000256" key="1">
    <source>
        <dbReference type="SAM" id="Phobius"/>
    </source>
</evidence>
<evidence type="ECO:0000313" key="2">
    <source>
        <dbReference type="EMBL" id="GGK12140.1"/>
    </source>
</evidence>
<sequence>MGGIATAVGPAMSTDAPLPRNERAFIVLLAVLQGGLMYLAQKGHDAGWWPFAGLGGRVCWYTLVLTVPTMMALSVVRLRDARFWQHAVGAFVVFGALAAWGAWNATGGPGIRADHVLGPFGASIAIGLFVALPWLQCRLAKGHWRAPYPCLFGHAWQNALTLALALLFTGICWLVLVLWGALFALVDITFFRELFREEAFIYLATGAMAGLGVLIGRTQHRAVQVARQILFAIFTGLLPLLAFIAVLFVVSLPFTGLAPLWEMRSAASTLIAVVALLVAFTNSVLQDGEGERPYPAWLRRLVDAGLVVLPLYALLALYALWLRIHQHGWTTDRVWAVLLAVIVAGYAFGYAWAVLRGRDNWLAAIRPVNRVMSLAVVTLALLANTPLLDPHRIAVGSQLQRLADGRTAADDFDLAWLRHDSGRRGYEATLSLRDHPSWAGDAERLAELERVIARPSRWGTAREAEAESPTRDSSQLRAQVRLAEGAVAPDDSWWDALAAGRFGKQDCSGATDECILLTPDLDGDGAADPLLCTLGTDPGARCALFARDARGAWSAAASLHMWPGRTPEQAWRRKLRGDLLGGRVQAAPQRWPDLRIGDDRPREFSTFEGARTHAAEAAHAAVEAATAAEAPAEPVEP</sequence>
<accession>A0ABQ2EHS1</accession>
<feature type="transmembrane region" description="Helical" evidence="1">
    <location>
        <begin position="367"/>
        <end position="388"/>
    </location>
</feature>
<keyword evidence="3" id="KW-1185">Reference proteome</keyword>
<reference evidence="3" key="1">
    <citation type="journal article" date="2019" name="Int. J. Syst. Evol. Microbiol.">
        <title>The Global Catalogue of Microorganisms (GCM) 10K type strain sequencing project: providing services to taxonomists for standard genome sequencing and annotation.</title>
        <authorList>
            <consortium name="The Broad Institute Genomics Platform"/>
            <consortium name="The Broad Institute Genome Sequencing Center for Infectious Disease"/>
            <person name="Wu L."/>
            <person name="Ma J."/>
        </authorList>
    </citation>
    <scope>NUCLEOTIDE SEQUENCE [LARGE SCALE GENOMIC DNA]</scope>
    <source>
        <strain evidence="3">CGMCC 1.8985</strain>
    </source>
</reference>
<dbReference type="Pfam" id="PF13687">
    <property type="entry name" value="DUF4153"/>
    <property type="match status" value="1"/>
</dbReference>
<evidence type="ECO:0000313" key="3">
    <source>
        <dbReference type="Proteomes" id="UP000599009"/>
    </source>
</evidence>
<gene>
    <name evidence="2" type="ORF">GCM10011394_21720</name>
</gene>
<name>A0ABQ2EHS1_9GAMM</name>
<feature type="transmembrane region" description="Helical" evidence="1">
    <location>
        <begin position="156"/>
        <end position="179"/>
    </location>
</feature>
<feature type="transmembrane region" description="Helical" evidence="1">
    <location>
        <begin position="266"/>
        <end position="285"/>
    </location>
</feature>
<organism evidence="2 3">
    <name type="scientific">Luteimonas terricola</name>
    <dbReference type="NCBI Taxonomy" id="645597"/>
    <lineage>
        <taxon>Bacteria</taxon>
        <taxon>Pseudomonadati</taxon>
        <taxon>Pseudomonadota</taxon>
        <taxon>Gammaproteobacteria</taxon>
        <taxon>Lysobacterales</taxon>
        <taxon>Lysobacteraceae</taxon>
        <taxon>Luteimonas</taxon>
    </lineage>
</organism>
<keyword evidence="1" id="KW-1133">Transmembrane helix</keyword>
<proteinExistence type="predicted"/>
<dbReference type="EMBL" id="BMME01000001">
    <property type="protein sequence ID" value="GGK12140.1"/>
    <property type="molecule type" value="Genomic_DNA"/>
</dbReference>
<dbReference type="InterPro" id="IPR025291">
    <property type="entry name" value="DUF4153"/>
</dbReference>
<feature type="transmembrane region" description="Helical" evidence="1">
    <location>
        <begin position="60"/>
        <end position="76"/>
    </location>
</feature>
<feature type="transmembrane region" description="Helical" evidence="1">
    <location>
        <begin position="297"/>
        <end position="322"/>
    </location>
</feature>
<feature type="transmembrane region" description="Helical" evidence="1">
    <location>
        <begin position="115"/>
        <end position="135"/>
    </location>
</feature>
<protein>
    <submittedName>
        <fullName evidence="2">DUF4153 domain-containing protein</fullName>
    </submittedName>
</protein>
<keyword evidence="1" id="KW-0812">Transmembrane</keyword>
<feature type="transmembrane region" description="Helical" evidence="1">
    <location>
        <begin position="334"/>
        <end position="355"/>
    </location>
</feature>
<feature type="transmembrane region" description="Helical" evidence="1">
    <location>
        <begin position="24"/>
        <end position="40"/>
    </location>
</feature>
<feature type="transmembrane region" description="Helical" evidence="1">
    <location>
        <begin position="199"/>
        <end position="217"/>
    </location>
</feature>
<dbReference type="Proteomes" id="UP000599009">
    <property type="component" value="Unassembled WGS sequence"/>
</dbReference>
<feature type="transmembrane region" description="Helical" evidence="1">
    <location>
        <begin position="229"/>
        <end position="254"/>
    </location>
</feature>
<comment type="caution">
    <text evidence="2">The sequence shown here is derived from an EMBL/GenBank/DDBJ whole genome shotgun (WGS) entry which is preliminary data.</text>
</comment>
<keyword evidence="1" id="KW-0472">Membrane</keyword>